<sequence>SFPTDDRFSVVNLHSPSLSTNGNSNTAISSYGESNVKNAGINESSANEQDHPERGNWTGRFDFLLSLLGYSVGLGNVWRFPYLCYNNGGEVTYVKNTMTIKGLNYVFLASKTHLTDNVLLKDEKLIVTFIAEVSKLTIMNCSYACKMWHEM</sequence>
<dbReference type="PROSITE" id="PS50267">
    <property type="entry name" value="NA_NEUROTRAN_SYMP_3"/>
    <property type="match status" value="1"/>
</dbReference>
<evidence type="ECO:0000256" key="8">
    <source>
        <dbReference type="PIRSR" id="PIRSR600175-1"/>
    </source>
</evidence>
<evidence type="ECO:0000256" key="5">
    <source>
        <dbReference type="ARBA" id="ARBA00022847"/>
    </source>
</evidence>
<dbReference type="GO" id="GO:0015375">
    <property type="term" value="F:glycine:sodium symporter activity"/>
    <property type="evidence" value="ECO:0007669"/>
    <property type="project" value="TreeGrafter"/>
</dbReference>
<dbReference type="InterPro" id="IPR037272">
    <property type="entry name" value="SNS_sf"/>
</dbReference>
<keyword evidence="6" id="KW-1133">Transmembrane helix</keyword>
<dbReference type="PANTHER" id="PTHR11616">
    <property type="entry name" value="SODIUM/CHLORIDE DEPENDENT TRANSPORTER"/>
    <property type="match status" value="1"/>
</dbReference>
<evidence type="ECO:0008006" key="11">
    <source>
        <dbReference type="Google" id="ProtNLM"/>
    </source>
</evidence>
<keyword evidence="3" id="KW-0813">Transport</keyword>
<dbReference type="InterPro" id="IPR000175">
    <property type="entry name" value="Na/ntran_symport"/>
</dbReference>
<feature type="binding site" evidence="8">
    <location>
        <position position="76"/>
    </location>
    <ligand>
        <name>Na(+)</name>
        <dbReference type="ChEBI" id="CHEBI:29101"/>
        <label>1</label>
    </ligand>
</feature>
<dbReference type="EMBL" id="CAQQ02071523">
    <property type="status" value="NOT_ANNOTATED_CDS"/>
    <property type="molecule type" value="Genomic_DNA"/>
</dbReference>
<dbReference type="GO" id="GO:0046872">
    <property type="term" value="F:metal ion binding"/>
    <property type="evidence" value="ECO:0007669"/>
    <property type="project" value="UniProtKB-KW"/>
</dbReference>
<feature type="binding site" evidence="8">
    <location>
        <position position="72"/>
    </location>
    <ligand>
        <name>Na(+)</name>
        <dbReference type="ChEBI" id="CHEBI:29101"/>
        <label>1</label>
    </ligand>
</feature>
<keyword evidence="4" id="KW-0812">Transmembrane</keyword>
<evidence type="ECO:0000313" key="10">
    <source>
        <dbReference type="Proteomes" id="UP000015102"/>
    </source>
</evidence>
<evidence type="ECO:0000256" key="7">
    <source>
        <dbReference type="ARBA" id="ARBA00023136"/>
    </source>
</evidence>
<keyword evidence="7" id="KW-0472">Membrane</keyword>
<comment type="subcellular location">
    <subcellularLocation>
        <location evidence="1">Membrane</location>
        <topology evidence="1">Multi-pass membrane protein</topology>
    </subcellularLocation>
</comment>
<organism evidence="9 10">
    <name type="scientific">Megaselia scalaris</name>
    <name type="common">Humpbacked fly</name>
    <name type="synonym">Phora scalaris</name>
    <dbReference type="NCBI Taxonomy" id="36166"/>
    <lineage>
        <taxon>Eukaryota</taxon>
        <taxon>Metazoa</taxon>
        <taxon>Ecdysozoa</taxon>
        <taxon>Arthropoda</taxon>
        <taxon>Hexapoda</taxon>
        <taxon>Insecta</taxon>
        <taxon>Pterygota</taxon>
        <taxon>Neoptera</taxon>
        <taxon>Endopterygota</taxon>
        <taxon>Diptera</taxon>
        <taxon>Brachycera</taxon>
        <taxon>Muscomorpha</taxon>
        <taxon>Platypezoidea</taxon>
        <taxon>Phoridae</taxon>
        <taxon>Megaseliini</taxon>
        <taxon>Megaselia</taxon>
    </lineage>
</organism>
<reference evidence="9" key="2">
    <citation type="submission" date="2015-06" db="UniProtKB">
        <authorList>
            <consortium name="EnsemblMetazoa"/>
        </authorList>
    </citation>
    <scope>IDENTIFICATION</scope>
</reference>
<dbReference type="EMBL" id="CAQQ02071522">
    <property type="status" value="NOT_ANNOTATED_CDS"/>
    <property type="molecule type" value="Genomic_DNA"/>
</dbReference>
<dbReference type="PANTHER" id="PTHR11616:SF313">
    <property type="entry name" value="TRANSPORTER"/>
    <property type="match status" value="1"/>
</dbReference>
<dbReference type="STRING" id="36166.T1GIC8"/>
<keyword evidence="8" id="KW-0915">Sodium</keyword>
<accession>T1GIC8</accession>
<dbReference type="EMBL" id="CAQQ02071521">
    <property type="status" value="NOT_ANNOTATED_CDS"/>
    <property type="molecule type" value="Genomic_DNA"/>
</dbReference>
<dbReference type="GO" id="GO:0005886">
    <property type="term" value="C:plasma membrane"/>
    <property type="evidence" value="ECO:0007669"/>
    <property type="project" value="TreeGrafter"/>
</dbReference>
<dbReference type="SUPFAM" id="SSF161070">
    <property type="entry name" value="SNF-like"/>
    <property type="match status" value="1"/>
</dbReference>
<evidence type="ECO:0000256" key="2">
    <source>
        <dbReference type="ARBA" id="ARBA00006459"/>
    </source>
</evidence>
<keyword evidence="10" id="KW-1185">Reference proteome</keyword>
<dbReference type="EnsemblMetazoa" id="MESCA003201-RA">
    <property type="protein sequence ID" value="MESCA003201-PA"/>
    <property type="gene ID" value="MESCA003201"/>
</dbReference>
<dbReference type="AlphaFoldDB" id="T1GIC8"/>
<name>T1GIC8_MEGSC</name>
<evidence type="ECO:0000256" key="4">
    <source>
        <dbReference type="ARBA" id="ARBA00022692"/>
    </source>
</evidence>
<proteinExistence type="inferred from homology"/>
<keyword evidence="8" id="KW-0479">Metal-binding</keyword>
<dbReference type="EMBL" id="CAQQ02071524">
    <property type="status" value="NOT_ANNOTATED_CDS"/>
    <property type="molecule type" value="Genomic_DNA"/>
</dbReference>
<dbReference type="HOGENOM" id="CLU_1736034_0_0_1"/>
<dbReference type="Proteomes" id="UP000015102">
    <property type="component" value="Unassembled WGS sequence"/>
</dbReference>
<comment type="similarity">
    <text evidence="2">Belongs to the sodium:neurotransmitter symporter (SNF) (TC 2.A.22) family.</text>
</comment>
<dbReference type="Pfam" id="PF00209">
    <property type="entry name" value="SNF"/>
    <property type="match status" value="1"/>
</dbReference>
<evidence type="ECO:0000256" key="1">
    <source>
        <dbReference type="ARBA" id="ARBA00004141"/>
    </source>
</evidence>
<evidence type="ECO:0000256" key="3">
    <source>
        <dbReference type="ARBA" id="ARBA00022448"/>
    </source>
</evidence>
<keyword evidence="5" id="KW-0769">Symport</keyword>
<protein>
    <recommendedName>
        <fullName evidence="11">Transporter</fullName>
    </recommendedName>
</protein>
<reference evidence="10" key="1">
    <citation type="submission" date="2013-02" db="EMBL/GenBank/DDBJ databases">
        <authorList>
            <person name="Hughes D."/>
        </authorList>
    </citation>
    <scope>NUCLEOTIDE SEQUENCE</scope>
    <source>
        <strain>Durham</strain>
        <strain evidence="10">NC isolate 2 -- Noor lab</strain>
    </source>
</reference>
<evidence type="ECO:0000256" key="6">
    <source>
        <dbReference type="ARBA" id="ARBA00022989"/>
    </source>
</evidence>
<feature type="binding site" evidence="8">
    <location>
        <position position="69"/>
    </location>
    <ligand>
        <name>Na(+)</name>
        <dbReference type="ChEBI" id="CHEBI:29101"/>
        <label>1</label>
    </ligand>
</feature>
<evidence type="ECO:0000313" key="9">
    <source>
        <dbReference type="EnsemblMetazoa" id="MESCA003201-PA"/>
    </source>
</evidence>